<reference evidence="1" key="1">
    <citation type="submission" date="2022-07" db="EMBL/GenBank/DDBJ databases">
        <title>Complete Genome Sequence of the Radioresistant Bacterium Deinococcus aetherius ST0316, Isolated from the Air Dust collected in Lower Stratosphere above Japan.</title>
        <authorList>
            <person name="Satoh K."/>
            <person name="Hagiwara K."/>
            <person name="Katsumata K."/>
            <person name="Kubo A."/>
            <person name="Yokobori S."/>
            <person name="Yamagishi A."/>
            <person name="Oono Y."/>
            <person name="Narumi I."/>
        </authorList>
    </citation>
    <scope>NUCLEOTIDE SEQUENCE</scope>
    <source>
        <strain evidence="1">ST0316</strain>
        <plasmid evidence="1">pDAETH-3</plasmid>
    </source>
</reference>
<dbReference type="RefSeq" id="WP_264778696.1">
    <property type="nucleotide sequence ID" value="NZ_AP026563.1"/>
</dbReference>
<geneLocation type="plasmid" evidence="1 2">
    <name>pDAETH-3</name>
</geneLocation>
<sequence>MATATLTSKLNSRTAAPAFTTPADDFELARRTAEQDFVLLSDGETLRLAGILASEDSTALQKEYAYTLLHRALSPIALLAAREQAGNFVSFSAAHSAALISLWRVVHRWDPKRGMRLSAFVRFTLPVELERERKEAEAISRSDWSHIAVRAAIHEIIQSGHNRPFMTAYSDAQGETLAPLLRRPGLPAPLVLRFPAHTTVSLQAGLTVRTPPEKVENGDGKPQLNPLLSWFSGHKSITVRTFPKPRNWPRKTTRARTGYKVRQLQDAGEAFRSTVFGSKFTSRLMQTRVFSRPPRPIREEDVTPRMVQDVMRQNRKLKGQPFDEQAWSVMRIGALMDELYTITSYDVTIQDDEGDETRLVDFLAAPDQDDEEFPEEEFDPEQLQDAARITERLQKTGLWEIAMKIPLHRFLLAYRAGRPGFCTLCSRYGIRVRHATEIMGAIEATLR</sequence>
<protein>
    <submittedName>
        <fullName evidence="1">Uncharacterized protein</fullName>
    </submittedName>
</protein>
<proteinExistence type="predicted"/>
<gene>
    <name evidence="1" type="ORF">DAETH_47450</name>
</gene>
<name>A0ABM8ALQ5_9DEIO</name>
<organism evidence="1 2">
    <name type="scientific">Deinococcus aetherius</name>
    <dbReference type="NCBI Taxonomy" id="200252"/>
    <lineage>
        <taxon>Bacteria</taxon>
        <taxon>Thermotogati</taxon>
        <taxon>Deinococcota</taxon>
        <taxon>Deinococci</taxon>
        <taxon>Deinococcales</taxon>
        <taxon>Deinococcaceae</taxon>
        <taxon>Deinococcus</taxon>
    </lineage>
</organism>
<keyword evidence="1" id="KW-0614">Plasmid</keyword>
<evidence type="ECO:0000313" key="1">
    <source>
        <dbReference type="EMBL" id="BDP44776.1"/>
    </source>
</evidence>
<dbReference type="EMBL" id="AP026563">
    <property type="protein sequence ID" value="BDP44776.1"/>
    <property type="molecule type" value="Genomic_DNA"/>
</dbReference>
<evidence type="ECO:0000313" key="2">
    <source>
        <dbReference type="Proteomes" id="UP001064971"/>
    </source>
</evidence>
<accession>A0ABM8ALQ5</accession>
<dbReference type="Proteomes" id="UP001064971">
    <property type="component" value="Plasmid pDAETH-3"/>
</dbReference>
<keyword evidence="2" id="KW-1185">Reference proteome</keyword>